<feature type="compositionally biased region" description="Low complexity" evidence="1">
    <location>
        <begin position="291"/>
        <end position="303"/>
    </location>
</feature>
<feature type="region of interest" description="Disordered" evidence="1">
    <location>
        <begin position="276"/>
        <end position="328"/>
    </location>
</feature>
<dbReference type="EMBL" id="DF968407">
    <property type="protein sequence ID" value="GAP52101.1"/>
    <property type="molecule type" value="Genomic_DNA"/>
</dbReference>
<proteinExistence type="predicted"/>
<sequence length="328" mass="35749">MPAPISPAENASALPPTSAALSAPDLEQLLALQRRTDEKLVPRQKDSEIQQPSDLFYFPDLITTTHLIKLSWPVGRALVPSDALAAAIDAHAAPVVSAITARDSGSAALTLKGSRDAPPDAMACGALLLAADNLLADRDRRTMAERIEPIAFEAFHRAKTYTKRLLNDGGISPNLAVATSTRAPGFRMLGRLRDSPYSYRFTVDEVPPYLPLDWFSDHFTDLRTQLPDATYRDDRLIRRGASLRLANWSQGSRGRSVRKCWTSATAWGDTRATRWAADSPRTDWGRPSPEPSIKSPSDSSSRPIGRTMPTDAAEWHVGAWATPTGPAS</sequence>
<name>A0A0K8PWD5_STRAJ</name>
<evidence type="ECO:0000313" key="2">
    <source>
        <dbReference type="EMBL" id="GAP52101.1"/>
    </source>
</evidence>
<dbReference type="Proteomes" id="UP000053859">
    <property type="component" value="Unassembled WGS sequence"/>
</dbReference>
<dbReference type="AlphaFoldDB" id="A0A0K8PWD5"/>
<accession>A0A0K8PWD5</accession>
<reference evidence="2" key="1">
    <citation type="journal article" date="2015" name="Genome Announc.">
        <title>Draft Genome Sequence of Thiostrepton-Producing Streptomyces azureus ATCC 14921.</title>
        <authorList>
            <person name="Sakihara K."/>
            <person name="Maeda J."/>
            <person name="Tashiro K."/>
            <person name="Fujino Y."/>
            <person name="Kuhara S."/>
            <person name="Ohshima T."/>
            <person name="Ogata S."/>
            <person name="Doi K."/>
        </authorList>
    </citation>
    <scope>NUCLEOTIDE SEQUENCE [LARGE SCALE GENOMIC DNA]</scope>
    <source>
        <strain evidence="2">ATCC14921</strain>
    </source>
</reference>
<keyword evidence="3" id="KW-1185">Reference proteome</keyword>
<organism evidence="2 3">
    <name type="scientific">Streptomyces azureus</name>
    <dbReference type="NCBI Taxonomy" id="146537"/>
    <lineage>
        <taxon>Bacteria</taxon>
        <taxon>Bacillati</taxon>
        <taxon>Actinomycetota</taxon>
        <taxon>Actinomycetes</taxon>
        <taxon>Kitasatosporales</taxon>
        <taxon>Streptomycetaceae</taxon>
        <taxon>Streptomyces</taxon>
    </lineage>
</organism>
<gene>
    <name evidence="2" type="ORF">SAZU_6974</name>
</gene>
<evidence type="ECO:0000313" key="3">
    <source>
        <dbReference type="Proteomes" id="UP000053859"/>
    </source>
</evidence>
<protein>
    <submittedName>
        <fullName evidence="2">Uncharacterized protein</fullName>
    </submittedName>
</protein>
<dbReference type="PATRIC" id="fig|146537.3.peg.7336"/>
<evidence type="ECO:0000256" key="1">
    <source>
        <dbReference type="SAM" id="MobiDB-lite"/>
    </source>
</evidence>